<protein>
    <submittedName>
        <fullName evidence="2">Uncharacterized protein</fullName>
    </submittedName>
</protein>
<feature type="compositionally biased region" description="Basic and acidic residues" evidence="1">
    <location>
        <begin position="122"/>
        <end position="138"/>
    </location>
</feature>
<dbReference type="AlphaFoldDB" id="M7BIY9"/>
<keyword evidence="3" id="KW-1185">Reference proteome</keyword>
<sequence>MRGVQLSALGLQHCSASVDTLVNYSAATRLREVSHNACSRLSGHRFELYCPALRVKVKDLRNAYHRVWEANCCSGAEPMSCRFHKMLDAVLGSDPTSTVKATVDTLVAHVPVKSGPSQEQEILDKNVEGEGGPRDKKFGSYSIRTDLNSSSSIHN</sequence>
<organism evidence="2 3">
    <name type="scientific">Chelonia mydas</name>
    <name type="common">Green sea-turtle</name>
    <name type="synonym">Chelonia agassizi</name>
    <dbReference type="NCBI Taxonomy" id="8469"/>
    <lineage>
        <taxon>Eukaryota</taxon>
        <taxon>Metazoa</taxon>
        <taxon>Chordata</taxon>
        <taxon>Craniata</taxon>
        <taxon>Vertebrata</taxon>
        <taxon>Euteleostomi</taxon>
        <taxon>Archelosauria</taxon>
        <taxon>Testudinata</taxon>
        <taxon>Testudines</taxon>
        <taxon>Cryptodira</taxon>
        <taxon>Durocryptodira</taxon>
        <taxon>Americhelydia</taxon>
        <taxon>Chelonioidea</taxon>
        <taxon>Cheloniidae</taxon>
        <taxon>Chelonia</taxon>
    </lineage>
</organism>
<name>M7BIY9_CHEMY</name>
<dbReference type="EMBL" id="KB543018">
    <property type="protein sequence ID" value="EMP32018.1"/>
    <property type="molecule type" value="Genomic_DNA"/>
</dbReference>
<accession>M7BIY9</accession>
<gene>
    <name evidence="2" type="ORF">UY3_10849</name>
</gene>
<dbReference type="Proteomes" id="UP000031443">
    <property type="component" value="Unassembled WGS sequence"/>
</dbReference>
<evidence type="ECO:0000313" key="2">
    <source>
        <dbReference type="EMBL" id="EMP32018.1"/>
    </source>
</evidence>
<evidence type="ECO:0000313" key="3">
    <source>
        <dbReference type="Proteomes" id="UP000031443"/>
    </source>
</evidence>
<feature type="region of interest" description="Disordered" evidence="1">
    <location>
        <begin position="114"/>
        <end position="142"/>
    </location>
</feature>
<evidence type="ECO:0000256" key="1">
    <source>
        <dbReference type="SAM" id="MobiDB-lite"/>
    </source>
</evidence>
<proteinExistence type="predicted"/>
<reference evidence="3" key="1">
    <citation type="journal article" date="2013" name="Nat. Genet.">
        <title>The draft genomes of soft-shell turtle and green sea turtle yield insights into the development and evolution of the turtle-specific body plan.</title>
        <authorList>
            <person name="Wang Z."/>
            <person name="Pascual-Anaya J."/>
            <person name="Zadissa A."/>
            <person name="Li W."/>
            <person name="Niimura Y."/>
            <person name="Huang Z."/>
            <person name="Li C."/>
            <person name="White S."/>
            <person name="Xiong Z."/>
            <person name="Fang D."/>
            <person name="Wang B."/>
            <person name="Ming Y."/>
            <person name="Chen Y."/>
            <person name="Zheng Y."/>
            <person name="Kuraku S."/>
            <person name="Pignatelli M."/>
            <person name="Herrero J."/>
            <person name="Beal K."/>
            <person name="Nozawa M."/>
            <person name="Li Q."/>
            <person name="Wang J."/>
            <person name="Zhang H."/>
            <person name="Yu L."/>
            <person name="Shigenobu S."/>
            <person name="Wang J."/>
            <person name="Liu J."/>
            <person name="Flicek P."/>
            <person name="Searle S."/>
            <person name="Wang J."/>
            <person name="Kuratani S."/>
            <person name="Yin Y."/>
            <person name="Aken B."/>
            <person name="Zhang G."/>
            <person name="Irie N."/>
        </authorList>
    </citation>
    <scope>NUCLEOTIDE SEQUENCE [LARGE SCALE GENOMIC DNA]</scope>
</reference>